<protein>
    <submittedName>
        <fullName evidence="5">Putative MarR family transcriptional regulator</fullName>
    </submittedName>
</protein>
<dbReference type="InterPro" id="IPR000835">
    <property type="entry name" value="HTH_MarR-typ"/>
</dbReference>
<dbReference type="PANTHER" id="PTHR33164:SF94">
    <property type="entry name" value="TRANSCRIPTIONAL REGULATORY PROTEIN-RELATED"/>
    <property type="match status" value="1"/>
</dbReference>
<proteinExistence type="predicted"/>
<evidence type="ECO:0000313" key="5">
    <source>
        <dbReference type="EMBL" id="SBS71677.1"/>
    </source>
</evidence>
<keyword evidence="3" id="KW-0804">Transcription</keyword>
<dbReference type="InterPro" id="IPR036390">
    <property type="entry name" value="WH_DNA-bd_sf"/>
</dbReference>
<dbReference type="GO" id="GO:0003677">
    <property type="term" value="F:DNA binding"/>
    <property type="evidence" value="ECO:0007669"/>
    <property type="project" value="UniProtKB-KW"/>
</dbReference>
<dbReference type="Pfam" id="PF12802">
    <property type="entry name" value="MarR_2"/>
    <property type="match status" value="1"/>
</dbReference>
<keyword evidence="1" id="KW-0805">Transcription regulation</keyword>
<evidence type="ECO:0000259" key="4">
    <source>
        <dbReference type="PROSITE" id="PS50995"/>
    </source>
</evidence>
<dbReference type="RefSeq" id="WP_295574731.1">
    <property type="nucleotide sequence ID" value="NZ_FLQR01000006.1"/>
</dbReference>
<dbReference type="SMART" id="SM00347">
    <property type="entry name" value="HTH_MARR"/>
    <property type="match status" value="1"/>
</dbReference>
<keyword evidence="2" id="KW-0238">DNA-binding</keyword>
<accession>A0A1Y5NYU6</accession>
<organism evidence="5">
    <name type="scientific">uncultured Microbacterium sp</name>
    <dbReference type="NCBI Taxonomy" id="191216"/>
    <lineage>
        <taxon>Bacteria</taxon>
        <taxon>Bacillati</taxon>
        <taxon>Actinomycetota</taxon>
        <taxon>Actinomycetes</taxon>
        <taxon>Micrococcales</taxon>
        <taxon>Microbacteriaceae</taxon>
        <taxon>Microbacterium</taxon>
        <taxon>environmental samples</taxon>
    </lineage>
</organism>
<feature type="domain" description="HTH marR-type" evidence="4">
    <location>
        <begin position="1"/>
        <end position="137"/>
    </location>
</feature>
<dbReference type="Gene3D" id="1.10.10.10">
    <property type="entry name" value="Winged helix-like DNA-binding domain superfamily/Winged helix DNA-binding domain"/>
    <property type="match status" value="1"/>
</dbReference>
<evidence type="ECO:0000256" key="2">
    <source>
        <dbReference type="ARBA" id="ARBA00023125"/>
    </source>
</evidence>
<dbReference type="PROSITE" id="PS50995">
    <property type="entry name" value="HTH_MARR_2"/>
    <property type="match status" value="1"/>
</dbReference>
<sequence>MDFLHALVRLETTLWSRVEHGLAERGALGLGSLLALRILSRREGAGRVLDVSEELSITVGAASKVVDRLVRGGLVVRRPHPTDGRSSLVSLTPAGDDALTVAGRIAEEQVAAFVGADGLAAIPQLRRLQHLVDGGAAVPA</sequence>
<dbReference type="GO" id="GO:0003700">
    <property type="term" value="F:DNA-binding transcription factor activity"/>
    <property type="evidence" value="ECO:0007669"/>
    <property type="project" value="InterPro"/>
</dbReference>
<gene>
    <name evidence="5" type="ORF">MIPYR_20156</name>
</gene>
<reference evidence="5" key="1">
    <citation type="submission" date="2016-03" db="EMBL/GenBank/DDBJ databases">
        <authorList>
            <person name="Ploux O."/>
        </authorList>
    </citation>
    <scope>NUCLEOTIDE SEQUENCE</scope>
    <source>
        <strain evidence="5">UC1</strain>
    </source>
</reference>
<evidence type="ECO:0000256" key="3">
    <source>
        <dbReference type="ARBA" id="ARBA00023163"/>
    </source>
</evidence>
<dbReference type="SUPFAM" id="SSF46785">
    <property type="entry name" value="Winged helix' DNA-binding domain"/>
    <property type="match status" value="1"/>
</dbReference>
<dbReference type="PROSITE" id="PS01117">
    <property type="entry name" value="HTH_MARR_1"/>
    <property type="match status" value="1"/>
</dbReference>
<dbReference type="PANTHER" id="PTHR33164">
    <property type="entry name" value="TRANSCRIPTIONAL REGULATOR, MARR FAMILY"/>
    <property type="match status" value="1"/>
</dbReference>
<evidence type="ECO:0000256" key="1">
    <source>
        <dbReference type="ARBA" id="ARBA00023015"/>
    </source>
</evidence>
<dbReference type="EMBL" id="FLQR01000006">
    <property type="protein sequence ID" value="SBS71677.1"/>
    <property type="molecule type" value="Genomic_DNA"/>
</dbReference>
<dbReference type="AlphaFoldDB" id="A0A1Y5NYU6"/>
<dbReference type="GO" id="GO:0006950">
    <property type="term" value="P:response to stress"/>
    <property type="evidence" value="ECO:0007669"/>
    <property type="project" value="TreeGrafter"/>
</dbReference>
<name>A0A1Y5NYU6_9MICO</name>
<dbReference type="InterPro" id="IPR023187">
    <property type="entry name" value="Tscrpt_reg_MarR-type_CS"/>
</dbReference>
<dbReference type="InterPro" id="IPR036388">
    <property type="entry name" value="WH-like_DNA-bd_sf"/>
</dbReference>
<dbReference type="InterPro" id="IPR039422">
    <property type="entry name" value="MarR/SlyA-like"/>
</dbReference>